<evidence type="ECO:0000313" key="1">
    <source>
        <dbReference type="EMBL" id="GBP98258.1"/>
    </source>
</evidence>
<keyword evidence="2" id="KW-1185">Reference proteome</keyword>
<proteinExistence type="predicted"/>
<gene>
    <name evidence="1" type="ORF">EVAR_102516_1</name>
</gene>
<protein>
    <submittedName>
        <fullName evidence="1">Uncharacterized protein</fullName>
    </submittedName>
</protein>
<dbReference type="Proteomes" id="UP000299102">
    <property type="component" value="Unassembled WGS sequence"/>
</dbReference>
<organism evidence="1 2">
    <name type="scientific">Eumeta variegata</name>
    <name type="common">Bagworm moth</name>
    <name type="synonym">Eumeta japonica</name>
    <dbReference type="NCBI Taxonomy" id="151549"/>
    <lineage>
        <taxon>Eukaryota</taxon>
        <taxon>Metazoa</taxon>
        <taxon>Ecdysozoa</taxon>
        <taxon>Arthropoda</taxon>
        <taxon>Hexapoda</taxon>
        <taxon>Insecta</taxon>
        <taxon>Pterygota</taxon>
        <taxon>Neoptera</taxon>
        <taxon>Endopterygota</taxon>
        <taxon>Lepidoptera</taxon>
        <taxon>Glossata</taxon>
        <taxon>Ditrysia</taxon>
        <taxon>Tineoidea</taxon>
        <taxon>Psychidae</taxon>
        <taxon>Oiketicinae</taxon>
        <taxon>Eumeta</taxon>
    </lineage>
</organism>
<dbReference type="EMBL" id="BGZK01003099">
    <property type="protein sequence ID" value="GBP98258.1"/>
    <property type="molecule type" value="Genomic_DNA"/>
</dbReference>
<accession>A0A4C2ADX8</accession>
<name>A0A4C2ADX8_EUMVA</name>
<evidence type="ECO:0000313" key="2">
    <source>
        <dbReference type="Proteomes" id="UP000299102"/>
    </source>
</evidence>
<comment type="caution">
    <text evidence="1">The sequence shown here is derived from an EMBL/GenBank/DDBJ whole genome shotgun (WGS) entry which is preliminary data.</text>
</comment>
<reference evidence="1 2" key="1">
    <citation type="journal article" date="2019" name="Commun. Biol.">
        <title>The bagworm genome reveals a unique fibroin gene that provides high tensile strength.</title>
        <authorList>
            <person name="Kono N."/>
            <person name="Nakamura H."/>
            <person name="Ohtoshi R."/>
            <person name="Tomita M."/>
            <person name="Numata K."/>
            <person name="Arakawa K."/>
        </authorList>
    </citation>
    <scope>NUCLEOTIDE SEQUENCE [LARGE SCALE GENOMIC DNA]</scope>
</reference>
<dbReference type="AlphaFoldDB" id="A0A4C2ADX8"/>
<sequence length="105" mass="11888">MGIMADSVIGRYKQESSFVVHAGEAAGKSEISGRTNNMRFLLTKTPRTLVLSRKKDFQRNRVALDEFLGDCQRTPREDQDFCLDYRRGLRGCTGPSRYLGPVMLV</sequence>